<evidence type="ECO:0000256" key="1">
    <source>
        <dbReference type="SAM" id="MobiDB-lite"/>
    </source>
</evidence>
<feature type="region of interest" description="Disordered" evidence="1">
    <location>
        <begin position="328"/>
        <end position="397"/>
    </location>
</feature>
<evidence type="ECO:0000313" key="4">
    <source>
        <dbReference type="EMBL" id="RUQ85775.1"/>
    </source>
</evidence>
<reference evidence="3 5" key="1">
    <citation type="submission" date="2018-03" db="EMBL/GenBank/DDBJ databases">
        <title>Genomic Encyclopedia of Archaeal and Bacterial Type Strains, Phase II (KMG-II): from individual species to whole genera.</title>
        <authorList>
            <person name="Goeker M."/>
        </authorList>
    </citation>
    <scope>NUCLEOTIDE SEQUENCE [LARGE SCALE GENOMIC DNA]</scope>
    <source>
        <strain evidence="3 5">DSM 21548</strain>
    </source>
</reference>
<dbReference type="Gene3D" id="2.40.420.20">
    <property type="match status" value="1"/>
</dbReference>
<accession>A0A2P8H0W6</accession>
<dbReference type="Pfam" id="PF25917">
    <property type="entry name" value="BSH_RND"/>
    <property type="match status" value="1"/>
</dbReference>
<dbReference type="RefSeq" id="WP_106564670.1">
    <property type="nucleotide sequence ID" value="NZ_PYAU01000001.1"/>
</dbReference>
<feature type="compositionally biased region" description="Low complexity" evidence="1">
    <location>
        <begin position="642"/>
        <end position="658"/>
    </location>
</feature>
<evidence type="ECO:0000313" key="5">
    <source>
        <dbReference type="Proteomes" id="UP000241203"/>
    </source>
</evidence>
<keyword evidence="6" id="KW-1185">Reference proteome</keyword>
<dbReference type="GO" id="GO:0015562">
    <property type="term" value="F:efflux transmembrane transporter activity"/>
    <property type="evidence" value="ECO:0007669"/>
    <property type="project" value="TreeGrafter"/>
</dbReference>
<dbReference type="Gene3D" id="2.40.30.170">
    <property type="match status" value="1"/>
</dbReference>
<feature type="region of interest" description="Disordered" evidence="1">
    <location>
        <begin position="242"/>
        <end position="277"/>
    </location>
</feature>
<organism evidence="3 5">
    <name type="scientific">Labedella gwakjiensis</name>
    <dbReference type="NCBI Taxonomy" id="390269"/>
    <lineage>
        <taxon>Bacteria</taxon>
        <taxon>Bacillati</taxon>
        <taxon>Actinomycetota</taxon>
        <taxon>Actinomycetes</taxon>
        <taxon>Micrococcales</taxon>
        <taxon>Microbacteriaceae</taxon>
        <taxon>Labedella</taxon>
    </lineage>
</organism>
<evidence type="ECO:0000313" key="6">
    <source>
        <dbReference type="Proteomes" id="UP000268291"/>
    </source>
</evidence>
<feature type="domain" description="Multidrug resistance protein MdtA-like barrel-sandwich hybrid" evidence="2">
    <location>
        <begin position="83"/>
        <end position="463"/>
    </location>
</feature>
<dbReference type="Gene3D" id="2.40.50.100">
    <property type="match status" value="2"/>
</dbReference>
<dbReference type="OrthoDB" id="9806939at2"/>
<protein>
    <submittedName>
        <fullName evidence="3">Biotin/lipoyl-binding protein</fullName>
    </submittedName>
</protein>
<dbReference type="AlphaFoldDB" id="A0A2P8H0W6"/>
<evidence type="ECO:0000259" key="2">
    <source>
        <dbReference type="Pfam" id="PF25917"/>
    </source>
</evidence>
<dbReference type="Gene3D" id="1.10.287.470">
    <property type="entry name" value="Helix hairpin bin"/>
    <property type="match status" value="2"/>
</dbReference>
<gene>
    <name evidence="3" type="ORF">CLV49_3505</name>
    <name evidence="4" type="ORF">ELQ93_01730</name>
</gene>
<evidence type="ECO:0000313" key="3">
    <source>
        <dbReference type="EMBL" id="PSL39852.1"/>
    </source>
</evidence>
<dbReference type="EMBL" id="PYAU01000001">
    <property type="protein sequence ID" value="PSL39852.1"/>
    <property type="molecule type" value="Genomic_DNA"/>
</dbReference>
<feature type="region of interest" description="Disordered" evidence="1">
    <location>
        <begin position="119"/>
        <end position="192"/>
    </location>
</feature>
<reference evidence="4 6" key="2">
    <citation type="submission" date="2018-12" db="EMBL/GenBank/DDBJ databases">
        <authorList>
            <person name="hu s."/>
            <person name="Xu Y."/>
            <person name="Xu B."/>
            <person name="Li F."/>
        </authorList>
    </citation>
    <scope>NUCLEOTIDE SEQUENCE [LARGE SCALE GENOMIC DNA]</scope>
    <source>
        <strain evidence="4 6">KSW2-17</strain>
    </source>
</reference>
<dbReference type="InterPro" id="IPR058625">
    <property type="entry name" value="MdtA-like_BSH"/>
</dbReference>
<sequence>MTESSAGTSAARRKSRRRRSRVVVVAAIVAALALAGGGVALAATTGSSGDYRTATARQGDVTQVVDAVGTVAAADRYDLSFDVAGEVASVSVGVGDEVESGAVLATLDTESLQDAVDDAQSTLDDAESQLATDQEAQSSASSSSSSTTTDPTSGSATTGGTSTTPSPTPTATPTTTPTATPTTPGDDGSTDPAVEEAIAAVTTAQEALLTQYETAAAALQVSSDAVTSSGTACQPFLDAAIEESEESDDETVPEGDDTTAGESAADDGTTDETTTGSGTSTIVEALEACQAAIGTVLENQSTVDEAQSALQERATALDEAVTALRTAVAEASSASSDGSGTSGSGSTPSSSAPTESTPSTEGSPSTGSTEAAETSSSAETTTPSTTATSGGDATIGGTSTTVTAETLLADAAAITLAEQQLAIAQQQLADNTITAPASGTVAAVSLAAGDEVEAASTTAVITVLADSGYVVESTLPLSDVRAVDVGQAVAITVEGEDSDIAGTVSSIGVLNVSETSTPSFAVTVSLDDTEVEPLTGTAASLAITAAAASDVLVVPTSAVHVSGTTSTVDVLVDGTVESRQVELGAVGADYTEVADGIASGDLVVLADLDQEIASDDAETETGLTGIGGSSDSEMSGGGFPGGSLPDGFTPPEGFTPGG</sequence>
<dbReference type="GO" id="GO:1990281">
    <property type="term" value="C:efflux pump complex"/>
    <property type="evidence" value="ECO:0007669"/>
    <property type="project" value="TreeGrafter"/>
</dbReference>
<dbReference type="Proteomes" id="UP000268291">
    <property type="component" value="Unassembled WGS sequence"/>
</dbReference>
<feature type="region of interest" description="Disordered" evidence="1">
    <location>
        <begin position="615"/>
        <end position="658"/>
    </location>
</feature>
<dbReference type="EMBL" id="RZGY01000001">
    <property type="protein sequence ID" value="RUQ85775.1"/>
    <property type="molecule type" value="Genomic_DNA"/>
</dbReference>
<comment type="caution">
    <text evidence="3">The sequence shown here is derived from an EMBL/GenBank/DDBJ whole genome shotgun (WGS) entry which is preliminary data.</text>
</comment>
<dbReference type="PANTHER" id="PTHR30469">
    <property type="entry name" value="MULTIDRUG RESISTANCE PROTEIN MDTA"/>
    <property type="match status" value="1"/>
</dbReference>
<dbReference type="PANTHER" id="PTHR30469:SF33">
    <property type="entry name" value="SLR1207 PROTEIN"/>
    <property type="match status" value="1"/>
</dbReference>
<dbReference type="Proteomes" id="UP000241203">
    <property type="component" value="Unassembled WGS sequence"/>
</dbReference>
<proteinExistence type="predicted"/>
<name>A0A2P8H0W6_9MICO</name>
<feature type="compositionally biased region" description="Polar residues" evidence="1">
    <location>
        <begin position="119"/>
        <end position="137"/>
    </location>
</feature>
<dbReference type="SUPFAM" id="SSF111369">
    <property type="entry name" value="HlyD-like secretion proteins"/>
    <property type="match status" value="1"/>
</dbReference>
<feature type="compositionally biased region" description="Acidic residues" evidence="1">
    <location>
        <begin position="242"/>
        <end position="270"/>
    </location>
</feature>
<feature type="compositionally biased region" description="Low complexity" evidence="1">
    <location>
        <begin position="138"/>
        <end position="192"/>
    </location>
</feature>